<proteinExistence type="predicted"/>
<dbReference type="OrthoDB" id="957470at2"/>
<dbReference type="RefSeq" id="WP_132117833.1">
    <property type="nucleotide sequence ID" value="NZ_SMJU01000007.1"/>
</dbReference>
<accession>A0A4R4K9G6</accession>
<sequence length="176" mass="20589">MISDDLNQEIIDLATEITRDAVGYFEKAIERSGLLLTSELRNSFEYQINHQAGQLAVSGDIYFKGYGRMKDMRSLTYLNMPSIDVLEEYVDKVGLDKFTFVNRFGQRKIPTKQSDARHIAWAIAMHKKRVGTVRRKRSSNWYNRTKVDFLNVMRRRMMERTQVLITKALKEQTEGK</sequence>
<organism evidence="1 2">
    <name type="scientific">Arundinibacter roseus</name>
    <dbReference type="NCBI Taxonomy" id="2070510"/>
    <lineage>
        <taxon>Bacteria</taxon>
        <taxon>Pseudomonadati</taxon>
        <taxon>Bacteroidota</taxon>
        <taxon>Cytophagia</taxon>
        <taxon>Cytophagales</taxon>
        <taxon>Spirosomataceae</taxon>
        <taxon>Arundinibacter</taxon>
    </lineage>
</organism>
<gene>
    <name evidence="1" type="ORF">EZE20_11790</name>
</gene>
<evidence type="ECO:0000313" key="2">
    <source>
        <dbReference type="Proteomes" id="UP000295706"/>
    </source>
</evidence>
<evidence type="ECO:0008006" key="3">
    <source>
        <dbReference type="Google" id="ProtNLM"/>
    </source>
</evidence>
<name>A0A4R4K9G6_9BACT</name>
<protein>
    <recommendedName>
        <fullName evidence="3">HK97 gp10 family phage protein</fullName>
    </recommendedName>
</protein>
<dbReference type="Proteomes" id="UP000295706">
    <property type="component" value="Unassembled WGS sequence"/>
</dbReference>
<comment type="caution">
    <text evidence="1">The sequence shown here is derived from an EMBL/GenBank/DDBJ whole genome shotgun (WGS) entry which is preliminary data.</text>
</comment>
<dbReference type="AlphaFoldDB" id="A0A4R4K9G6"/>
<reference evidence="1 2" key="1">
    <citation type="submission" date="2019-02" db="EMBL/GenBank/DDBJ databases">
        <title>Arundinibacter roseus gen. nov., sp. nov., a new member of the family Cytophagaceae.</title>
        <authorList>
            <person name="Szuroczki S."/>
            <person name="Khayer B."/>
            <person name="Sproer C."/>
            <person name="Toumi M."/>
            <person name="Szabo A."/>
            <person name="Felfoldi T."/>
            <person name="Schumann P."/>
            <person name="Toth E."/>
        </authorList>
    </citation>
    <scope>NUCLEOTIDE SEQUENCE [LARGE SCALE GENOMIC DNA]</scope>
    <source>
        <strain evidence="1 2">DMA-k-7a</strain>
    </source>
</reference>
<evidence type="ECO:0000313" key="1">
    <source>
        <dbReference type="EMBL" id="TDB64358.1"/>
    </source>
</evidence>
<keyword evidence="2" id="KW-1185">Reference proteome</keyword>
<dbReference type="EMBL" id="SMJU01000007">
    <property type="protein sequence ID" value="TDB64358.1"/>
    <property type="molecule type" value="Genomic_DNA"/>
</dbReference>